<keyword evidence="4" id="KW-1185">Reference proteome</keyword>
<feature type="compositionally biased region" description="Acidic residues" evidence="1">
    <location>
        <begin position="25"/>
        <end position="50"/>
    </location>
</feature>
<evidence type="ECO:0000313" key="3">
    <source>
        <dbReference type="EMBL" id="KAK0433925.1"/>
    </source>
</evidence>
<feature type="signal peptide" evidence="2">
    <location>
        <begin position="1"/>
        <end position="25"/>
    </location>
</feature>
<gene>
    <name evidence="3" type="ORF">EV420DRAFT_1488853</name>
</gene>
<comment type="caution">
    <text evidence="3">The sequence shown here is derived from an EMBL/GenBank/DDBJ whole genome shotgun (WGS) entry which is preliminary data.</text>
</comment>
<organism evidence="3 4">
    <name type="scientific">Armillaria tabescens</name>
    <name type="common">Ringless honey mushroom</name>
    <name type="synonym">Agaricus tabescens</name>
    <dbReference type="NCBI Taxonomy" id="1929756"/>
    <lineage>
        <taxon>Eukaryota</taxon>
        <taxon>Fungi</taxon>
        <taxon>Dikarya</taxon>
        <taxon>Basidiomycota</taxon>
        <taxon>Agaricomycotina</taxon>
        <taxon>Agaricomycetes</taxon>
        <taxon>Agaricomycetidae</taxon>
        <taxon>Agaricales</taxon>
        <taxon>Marasmiineae</taxon>
        <taxon>Physalacriaceae</taxon>
        <taxon>Desarmillaria</taxon>
    </lineage>
</organism>
<keyword evidence="2" id="KW-0732">Signal</keyword>
<evidence type="ECO:0008006" key="5">
    <source>
        <dbReference type="Google" id="ProtNLM"/>
    </source>
</evidence>
<dbReference type="Proteomes" id="UP001175211">
    <property type="component" value="Unassembled WGS sequence"/>
</dbReference>
<sequence>MPLSNKSKLLLTASIFLDLEAGVDTDSDVESPSESEESFIIDEESSDETADSGPINLSACIPIPSRQEEDQAWEGLLKRAKARSNVRECLLVGEGSYDWCLLDVAPELWVLSCFPGWEDIVVFHIGRNARPEHGINAAFIMPRLEKQVWLEAEMTSALKTWLVDIPGVALQNQQVQLHAVPLNTSACALYSGSSSHPMVNGAWVKVHHGRFKGEVGMVAKVYPWGSFNASIIGESHYRFQGLVYEHDLLARHLSFSQIENAHEIGNQTVVLFGQSRHPQVHRHLRDHPKVSEWCFQVGEKVIQVGTGRSGLIHTVSDEGLDVQFSEGIFPVRWTDVCKEFMVGQYIQITEGLPADRWSGWVHAFEGRFLQLISPAGPNSHQIEVHSVHPNIVIADSPPSTKISAPSTESLIPTSTPVAPWIGTRVLVTQQGHPWHGKTGDVKDVNIMTDPSCNPQPILQVLVQVDHYDANAPFLCCWFPYLDIIEADSWLPLNEVQPLSDAHSFFRGQVPYTNILQEKGRCIPLPPVVVEESGNTTPRPNPSERCLSPAWDPSSPDSIHWCLNPEILGAKFRVQYNGRQIVALVKRNNDGKIVCIRDDTLLKEVLDPSRVLPIHPKAQHYDMFFMISGEHCGKYVRSIQFMKQSSSDSMDLDWTVAVVIPRAPFLEDEITDDRFVLHSSMMTLAAETKDSKRLNSKVKKQL</sequence>
<dbReference type="RefSeq" id="XP_060321614.1">
    <property type="nucleotide sequence ID" value="XM_060470659.1"/>
</dbReference>
<dbReference type="AlphaFoldDB" id="A0AA39MHS2"/>
<protein>
    <recommendedName>
        <fullName evidence="5">Chromatin elongation factor spt5</fullName>
    </recommendedName>
</protein>
<feature type="chain" id="PRO_5041361413" description="Chromatin elongation factor spt5" evidence="2">
    <location>
        <begin position="26"/>
        <end position="701"/>
    </location>
</feature>
<feature type="region of interest" description="Disordered" evidence="1">
    <location>
        <begin position="25"/>
        <end position="54"/>
    </location>
</feature>
<proteinExistence type="predicted"/>
<accession>A0AA39MHS2</accession>
<dbReference type="EMBL" id="JAUEPS010000202">
    <property type="protein sequence ID" value="KAK0433925.1"/>
    <property type="molecule type" value="Genomic_DNA"/>
</dbReference>
<evidence type="ECO:0000313" key="4">
    <source>
        <dbReference type="Proteomes" id="UP001175211"/>
    </source>
</evidence>
<name>A0AA39MHS2_ARMTA</name>
<dbReference type="GeneID" id="85354207"/>
<evidence type="ECO:0000256" key="2">
    <source>
        <dbReference type="SAM" id="SignalP"/>
    </source>
</evidence>
<evidence type="ECO:0000256" key="1">
    <source>
        <dbReference type="SAM" id="MobiDB-lite"/>
    </source>
</evidence>
<reference evidence="3" key="1">
    <citation type="submission" date="2023-06" db="EMBL/GenBank/DDBJ databases">
        <authorList>
            <consortium name="Lawrence Berkeley National Laboratory"/>
            <person name="Ahrendt S."/>
            <person name="Sahu N."/>
            <person name="Indic B."/>
            <person name="Wong-Bajracharya J."/>
            <person name="Merenyi Z."/>
            <person name="Ke H.-M."/>
            <person name="Monk M."/>
            <person name="Kocsube S."/>
            <person name="Drula E."/>
            <person name="Lipzen A."/>
            <person name="Balint B."/>
            <person name="Henrissat B."/>
            <person name="Andreopoulos B."/>
            <person name="Martin F.M."/>
            <person name="Harder C.B."/>
            <person name="Rigling D."/>
            <person name="Ford K.L."/>
            <person name="Foster G.D."/>
            <person name="Pangilinan J."/>
            <person name="Papanicolaou A."/>
            <person name="Barry K."/>
            <person name="LaButti K."/>
            <person name="Viragh M."/>
            <person name="Koriabine M."/>
            <person name="Yan M."/>
            <person name="Riley R."/>
            <person name="Champramary S."/>
            <person name="Plett K.L."/>
            <person name="Tsai I.J."/>
            <person name="Slot J."/>
            <person name="Sipos G."/>
            <person name="Plett J."/>
            <person name="Nagy L.G."/>
            <person name="Grigoriev I.V."/>
        </authorList>
    </citation>
    <scope>NUCLEOTIDE SEQUENCE</scope>
    <source>
        <strain evidence="3">CCBAS 213</strain>
    </source>
</reference>